<dbReference type="AlphaFoldDB" id="T0ZT48"/>
<reference evidence="1" key="2">
    <citation type="journal article" date="2014" name="ISME J.">
        <title>Microbial stratification in low pH oxic and suboxic macroscopic growths along an acid mine drainage.</title>
        <authorList>
            <person name="Mendez-Garcia C."/>
            <person name="Mesa V."/>
            <person name="Sprenger R.R."/>
            <person name="Richter M."/>
            <person name="Diez M.S."/>
            <person name="Solano J."/>
            <person name="Bargiela R."/>
            <person name="Golyshina O.V."/>
            <person name="Manteca A."/>
            <person name="Ramos J.L."/>
            <person name="Gallego J.R."/>
            <person name="Llorente I."/>
            <person name="Martins Dos Santos V.A."/>
            <person name="Jensen O.N."/>
            <person name="Pelaez A.I."/>
            <person name="Sanchez J."/>
            <person name="Ferrer M."/>
        </authorList>
    </citation>
    <scope>NUCLEOTIDE SEQUENCE</scope>
</reference>
<reference evidence="1" key="1">
    <citation type="submission" date="2013-08" db="EMBL/GenBank/DDBJ databases">
        <authorList>
            <person name="Mendez C."/>
            <person name="Richter M."/>
            <person name="Ferrer M."/>
            <person name="Sanchez J."/>
        </authorList>
    </citation>
    <scope>NUCLEOTIDE SEQUENCE</scope>
</reference>
<comment type="caution">
    <text evidence="1">The sequence shown here is derived from an EMBL/GenBank/DDBJ whole genome shotgun (WGS) entry which is preliminary data.</text>
</comment>
<evidence type="ECO:0000313" key="1">
    <source>
        <dbReference type="EMBL" id="EQD47868.1"/>
    </source>
</evidence>
<feature type="non-terminal residue" evidence="1">
    <location>
        <position position="1"/>
    </location>
</feature>
<gene>
    <name evidence="1" type="ORF">B1B_12126</name>
</gene>
<organism evidence="1">
    <name type="scientific">mine drainage metagenome</name>
    <dbReference type="NCBI Taxonomy" id="410659"/>
    <lineage>
        <taxon>unclassified sequences</taxon>
        <taxon>metagenomes</taxon>
        <taxon>ecological metagenomes</taxon>
    </lineage>
</organism>
<dbReference type="InterPro" id="IPR016181">
    <property type="entry name" value="Acyl_CoA_acyltransferase"/>
</dbReference>
<keyword evidence="1" id="KW-0808">Transferase</keyword>
<keyword evidence="1" id="KW-0012">Acyltransferase</keyword>
<proteinExistence type="predicted"/>
<dbReference type="EMBL" id="AUZY01007925">
    <property type="protein sequence ID" value="EQD47868.1"/>
    <property type="molecule type" value="Genomic_DNA"/>
</dbReference>
<accession>T0ZT48</accession>
<dbReference type="GO" id="GO:0016746">
    <property type="term" value="F:acyltransferase activity"/>
    <property type="evidence" value="ECO:0007669"/>
    <property type="project" value="UniProtKB-KW"/>
</dbReference>
<dbReference type="SUPFAM" id="SSF55729">
    <property type="entry name" value="Acyl-CoA N-acyltransferases (Nat)"/>
    <property type="match status" value="1"/>
</dbReference>
<name>T0ZT48_9ZZZZ</name>
<protein>
    <submittedName>
        <fullName evidence="1">Acyltransferase</fullName>
    </submittedName>
</protein>
<dbReference type="Gene3D" id="3.40.630.30">
    <property type="match status" value="1"/>
</dbReference>
<sequence>GGKFDSVDLAVIPENSRAEKLYRKFGFAEYGRRPRAFQRGGTYHDFILMVKTVAP</sequence>